<feature type="binding site" evidence="10">
    <location>
        <position position="171"/>
    </location>
    <ligand>
        <name>[4Fe-4S] cluster</name>
        <dbReference type="ChEBI" id="CHEBI:49883"/>
        <label>3</label>
    </ligand>
</feature>
<evidence type="ECO:0000256" key="1">
    <source>
        <dbReference type="ARBA" id="ARBA00022448"/>
    </source>
</evidence>
<dbReference type="GO" id="GO:0009055">
    <property type="term" value="F:electron transfer activity"/>
    <property type="evidence" value="ECO:0007669"/>
    <property type="project" value="InterPro"/>
</dbReference>
<feature type="binding site" evidence="10">
    <location>
        <position position="134"/>
    </location>
    <ligand>
        <name>[4Fe-4S] cluster</name>
        <dbReference type="ChEBI" id="CHEBI:49883"/>
        <label>2</label>
    </ligand>
</feature>
<keyword evidence="5 10" id="KW-1278">Translocase</keyword>
<keyword evidence="6 10" id="KW-0249">Electron transport</keyword>
<dbReference type="InterPro" id="IPR007202">
    <property type="entry name" value="4Fe-4S_dom"/>
</dbReference>
<feature type="binding site" evidence="10">
    <location>
        <position position="168"/>
    </location>
    <ligand>
        <name>[4Fe-4S] cluster</name>
        <dbReference type="ChEBI" id="CHEBI:49883"/>
        <label>3</label>
    </ligand>
</feature>
<keyword evidence="14" id="KW-1185">Reference proteome</keyword>
<protein>
    <recommendedName>
        <fullName evidence="10">Ion-translocating oxidoreductase complex subunit B</fullName>
        <ecNumber evidence="10">7.-.-.-</ecNumber>
    </recommendedName>
    <alternativeName>
        <fullName evidence="10">Rnf electron transport complex subunit B</fullName>
    </alternativeName>
</protein>
<dbReference type="Gene3D" id="1.10.15.40">
    <property type="entry name" value="Electron transport complex subunit B, putative Fe-S cluster"/>
    <property type="match status" value="1"/>
</dbReference>
<feature type="binding site" evidence="10">
    <location>
        <position position="50"/>
    </location>
    <ligand>
        <name>[4Fe-4S] cluster</name>
        <dbReference type="ChEBI" id="CHEBI:49883"/>
        <label>1</label>
    </ligand>
</feature>
<feature type="binding site" evidence="10">
    <location>
        <position position="148"/>
    </location>
    <ligand>
        <name>[4Fe-4S] cluster</name>
        <dbReference type="ChEBI" id="CHEBI:49883"/>
        <label>3</label>
    </ligand>
</feature>
<feature type="domain" description="4Fe-4S ferredoxin-type" evidence="11">
    <location>
        <begin position="202"/>
        <end position="232"/>
    </location>
</feature>
<dbReference type="InterPro" id="IPR017900">
    <property type="entry name" value="4Fe4S_Fe_S_CS"/>
</dbReference>
<comment type="subunit">
    <text evidence="10">The complex is composed of six subunits: RnfA, RnfB, RnfC, RnfD, RnfE and RnfG.</text>
</comment>
<evidence type="ECO:0000256" key="10">
    <source>
        <dbReference type="HAMAP-Rule" id="MF_00463"/>
    </source>
</evidence>
<proteinExistence type="inferred from homology"/>
<evidence type="ECO:0000256" key="2">
    <source>
        <dbReference type="ARBA" id="ARBA00022485"/>
    </source>
</evidence>
<feature type="domain" description="4Fe-4S" evidence="12">
    <location>
        <begin position="30"/>
        <end position="88"/>
    </location>
</feature>
<feature type="binding site" evidence="10">
    <location>
        <position position="55"/>
    </location>
    <ligand>
        <name>[4Fe-4S] cluster</name>
        <dbReference type="ChEBI" id="CHEBI:49883"/>
        <label>1</label>
    </ligand>
</feature>
<dbReference type="STRING" id="39841.SAMN05660836_00473"/>
<evidence type="ECO:0000259" key="11">
    <source>
        <dbReference type="PROSITE" id="PS51379"/>
    </source>
</evidence>
<reference evidence="13 14" key="1">
    <citation type="submission" date="2016-10" db="EMBL/GenBank/DDBJ databases">
        <authorList>
            <person name="de Groot N.N."/>
        </authorList>
    </citation>
    <scope>NUCLEOTIDE SEQUENCE [LARGE SCALE GENOMIC DNA]</scope>
    <source>
        <strain evidence="13 14">DSM 9990</strain>
    </source>
</reference>
<comment type="subcellular location">
    <subcellularLocation>
        <location evidence="10">Cell membrane</location>
    </subcellularLocation>
</comment>
<dbReference type="GO" id="GO:0051539">
    <property type="term" value="F:4 iron, 4 sulfur cluster binding"/>
    <property type="evidence" value="ECO:0007669"/>
    <property type="project" value="UniProtKB-UniRule"/>
</dbReference>
<dbReference type="Gene3D" id="3.30.70.20">
    <property type="match status" value="2"/>
</dbReference>
<dbReference type="GO" id="GO:0005886">
    <property type="term" value="C:plasma membrane"/>
    <property type="evidence" value="ECO:0007669"/>
    <property type="project" value="UniProtKB-SubCell"/>
</dbReference>
<dbReference type="PROSITE" id="PS51656">
    <property type="entry name" value="4FE4S"/>
    <property type="match status" value="1"/>
</dbReference>
<feature type="binding site" evidence="10">
    <location>
        <position position="47"/>
    </location>
    <ligand>
        <name>[4Fe-4S] cluster</name>
        <dbReference type="ChEBI" id="CHEBI:49883"/>
        <label>1</label>
    </ligand>
</feature>
<dbReference type="AlphaFoldDB" id="A0A1I4R8J2"/>
<dbReference type="NCBIfam" id="TIGR01944">
    <property type="entry name" value="rnfB"/>
    <property type="match status" value="1"/>
</dbReference>
<feature type="binding site" evidence="10">
    <location>
        <position position="174"/>
    </location>
    <ligand>
        <name>[4Fe-4S] cluster</name>
        <dbReference type="ChEBI" id="CHEBI:49883"/>
        <label>3</label>
    </ligand>
</feature>
<dbReference type="EC" id="7.-.-.-" evidence="10"/>
<keyword evidence="10" id="KW-1003">Cell membrane</keyword>
<feature type="binding site" evidence="10">
    <location>
        <position position="144"/>
    </location>
    <ligand>
        <name>[4Fe-4S] cluster</name>
        <dbReference type="ChEBI" id="CHEBI:49883"/>
        <label>2</label>
    </ligand>
</feature>
<dbReference type="RefSeq" id="WP_218148774.1">
    <property type="nucleotide sequence ID" value="NZ_FOUU01000001.1"/>
</dbReference>
<sequence length="259" mass="26861">MVLAAILTMGAIGLFFSVVISVAHQRLRVEVDPRVEQIIEILPGANCGACGYPGCANYADAVVKGAPVNRCTVGGMAVAELIGQIMGVAPAEMVRQVARVRCQGDSETAVWSGEYTGIRSCAAAHLAGGAGKLCNHGCLGFGDCERACPFGAIVVNELGVAQVDPEKCTGCGICVHTCPRGIISLEPENKTILVLCVSQDPGKVAKATCKKACIGCGICAKKSPEAIVLEHNLARVVDADKVKDESVEKCPTGAIVRIK</sequence>
<comment type="similarity">
    <text evidence="10">Belongs to the 4Fe4S bacterial-type ferredoxin family. RnfB subfamily.</text>
</comment>
<dbReference type="GO" id="GO:0022900">
    <property type="term" value="P:electron transport chain"/>
    <property type="evidence" value="ECO:0007669"/>
    <property type="project" value="UniProtKB-UniRule"/>
</dbReference>
<dbReference type="InterPro" id="IPR010207">
    <property type="entry name" value="Elect_transpt_cplx_RnfB/RsxB"/>
</dbReference>
<keyword evidence="1 10" id="KW-0813">Transport</keyword>
<evidence type="ECO:0000256" key="8">
    <source>
        <dbReference type="ARBA" id="ARBA00023014"/>
    </source>
</evidence>
<dbReference type="InterPro" id="IPR017896">
    <property type="entry name" value="4Fe4S_Fe-S-bd"/>
</dbReference>
<comment type="cofactor">
    <cofactor evidence="10">
        <name>[4Fe-4S] cluster</name>
        <dbReference type="ChEBI" id="CHEBI:49883"/>
    </cofactor>
    <text evidence="10">Binds 3 [4Fe-4S] clusters.</text>
</comment>
<feature type="binding site" evidence="10">
    <location>
        <position position="178"/>
    </location>
    <ligand>
        <name>[4Fe-4S] cluster</name>
        <dbReference type="ChEBI" id="CHEBI:49883"/>
        <label>2</label>
    </ligand>
</feature>
<organism evidence="13 14">
    <name type="scientific">Thermodesulforhabdus norvegica</name>
    <dbReference type="NCBI Taxonomy" id="39841"/>
    <lineage>
        <taxon>Bacteria</taxon>
        <taxon>Pseudomonadati</taxon>
        <taxon>Thermodesulfobacteriota</taxon>
        <taxon>Syntrophobacteria</taxon>
        <taxon>Syntrophobacterales</taxon>
        <taxon>Thermodesulforhabdaceae</taxon>
        <taxon>Thermodesulforhabdus</taxon>
    </lineage>
</organism>
<dbReference type="PROSITE" id="PS51379">
    <property type="entry name" value="4FE4S_FER_2"/>
    <property type="match status" value="3"/>
</dbReference>
<keyword evidence="9 10" id="KW-0472">Membrane</keyword>
<feature type="binding site" evidence="10">
    <location>
        <position position="138"/>
    </location>
    <ligand>
        <name>[4Fe-4S] cluster</name>
        <dbReference type="ChEBI" id="CHEBI:49883"/>
        <label>2</label>
    </ligand>
</feature>
<evidence type="ECO:0000259" key="12">
    <source>
        <dbReference type="PROSITE" id="PS51656"/>
    </source>
</evidence>
<evidence type="ECO:0000256" key="9">
    <source>
        <dbReference type="ARBA" id="ARBA00023136"/>
    </source>
</evidence>
<feature type="binding site" evidence="10">
    <location>
        <position position="71"/>
    </location>
    <ligand>
        <name>[4Fe-4S] cluster</name>
        <dbReference type="ChEBI" id="CHEBI:49883"/>
        <label>1</label>
    </ligand>
</feature>
<accession>A0A1I4R8J2</accession>
<dbReference type="SUPFAM" id="SSF54862">
    <property type="entry name" value="4Fe-4S ferredoxins"/>
    <property type="match status" value="1"/>
</dbReference>
<dbReference type="EMBL" id="FOUU01000001">
    <property type="protein sequence ID" value="SFM48628.1"/>
    <property type="molecule type" value="Genomic_DNA"/>
</dbReference>
<feature type="region of interest" description="Hydrophobic" evidence="10">
    <location>
        <begin position="1"/>
        <end position="24"/>
    </location>
</feature>
<keyword evidence="3 10" id="KW-0479">Metal-binding</keyword>
<dbReference type="Pfam" id="PF12838">
    <property type="entry name" value="Fer4_7"/>
    <property type="match status" value="1"/>
</dbReference>
<evidence type="ECO:0000256" key="5">
    <source>
        <dbReference type="ARBA" id="ARBA00022967"/>
    </source>
</evidence>
<feature type="domain" description="4Fe-4S ferredoxin-type" evidence="11">
    <location>
        <begin position="129"/>
        <end position="158"/>
    </location>
</feature>
<name>A0A1I4R8J2_9BACT</name>
<feature type="domain" description="4Fe-4S ferredoxin-type" evidence="11">
    <location>
        <begin position="159"/>
        <end position="188"/>
    </location>
</feature>
<dbReference type="Proteomes" id="UP000199611">
    <property type="component" value="Unassembled WGS sequence"/>
</dbReference>
<dbReference type="GO" id="GO:0046872">
    <property type="term" value="F:metal ion binding"/>
    <property type="evidence" value="ECO:0007669"/>
    <property type="project" value="UniProtKB-KW"/>
</dbReference>
<evidence type="ECO:0000313" key="13">
    <source>
        <dbReference type="EMBL" id="SFM48628.1"/>
    </source>
</evidence>
<keyword evidence="4 10" id="KW-0677">Repeat</keyword>
<dbReference type="PANTHER" id="PTHR43560">
    <property type="entry name" value="ION-TRANSLOCATING OXIDOREDUCTASE COMPLEX SUBUNIT B"/>
    <property type="match status" value="1"/>
</dbReference>
<dbReference type="Pfam" id="PF04060">
    <property type="entry name" value="FeS"/>
    <property type="match status" value="1"/>
</dbReference>
<dbReference type="PANTHER" id="PTHR43560:SF1">
    <property type="entry name" value="ION-TRANSLOCATING OXIDOREDUCTASE COMPLEX SUBUNIT B"/>
    <property type="match status" value="1"/>
</dbReference>
<keyword evidence="2 10" id="KW-0004">4Fe-4S</keyword>
<evidence type="ECO:0000313" key="14">
    <source>
        <dbReference type="Proteomes" id="UP000199611"/>
    </source>
</evidence>
<dbReference type="InterPro" id="IPR050395">
    <property type="entry name" value="4Fe4S_Ferredoxin_RnfB"/>
</dbReference>
<gene>
    <name evidence="10" type="primary">rnfB</name>
    <name evidence="13" type="ORF">SAMN05660836_00473</name>
</gene>
<comment type="caution">
    <text evidence="10">Lacks conserved residue(s) required for the propagation of feature annotation.</text>
</comment>
<dbReference type="HAMAP" id="MF_00463">
    <property type="entry name" value="RsxB_RnfB"/>
    <property type="match status" value="1"/>
</dbReference>
<dbReference type="PROSITE" id="PS00198">
    <property type="entry name" value="4FE4S_FER_1"/>
    <property type="match status" value="1"/>
</dbReference>
<keyword evidence="8 10" id="KW-0411">Iron-sulfur</keyword>
<evidence type="ECO:0000256" key="3">
    <source>
        <dbReference type="ARBA" id="ARBA00022723"/>
    </source>
</evidence>
<comment type="function">
    <text evidence="10">Part of a membrane-bound complex that couples electron transfer with translocation of ions across the membrane.</text>
</comment>
<evidence type="ECO:0000256" key="6">
    <source>
        <dbReference type="ARBA" id="ARBA00022982"/>
    </source>
</evidence>
<keyword evidence="7 10" id="KW-0408">Iron</keyword>
<evidence type="ECO:0000256" key="4">
    <source>
        <dbReference type="ARBA" id="ARBA00022737"/>
    </source>
</evidence>
<evidence type="ECO:0000256" key="7">
    <source>
        <dbReference type="ARBA" id="ARBA00023004"/>
    </source>
</evidence>